<dbReference type="RefSeq" id="WP_274270107.1">
    <property type="nucleotide sequence ID" value="NZ_JAOSLC020000001.1"/>
</dbReference>
<evidence type="ECO:0000313" key="2">
    <source>
        <dbReference type="Proteomes" id="UP001151478"/>
    </source>
</evidence>
<proteinExistence type="predicted"/>
<name>A0ABT5S493_9FLAO</name>
<reference evidence="1" key="1">
    <citation type="submission" date="2023-02" db="EMBL/GenBank/DDBJ databases">
        <title>Polaribacter ponticola sp. nov., isolated from seawater.</title>
        <authorList>
            <person name="Baek J.H."/>
            <person name="Kim J.M."/>
            <person name="Choi D.G."/>
            <person name="Jeon C.O."/>
        </authorList>
    </citation>
    <scope>NUCLEOTIDE SEQUENCE</scope>
    <source>
        <strain evidence="1">MSW5</strain>
    </source>
</reference>
<gene>
    <name evidence="1" type="ORF">N5A56_000105</name>
</gene>
<keyword evidence="2" id="KW-1185">Reference proteome</keyword>
<protein>
    <submittedName>
        <fullName evidence="1">Uncharacterized protein</fullName>
    </submittedName>
</protein>
<organism evidence="1 2">
    <name type="scientific">Polaribacter ponticola</name>
    <dbReference type="NCBI Taxonomy" id="2978475"/>
    <lineage>
        <taxon>Bacteria</taxon>
        <taxon>Pseudomonadati</taxon>
        <taxon>Bacteroidota</taxon>
        <taxon>Flavobacteriia</taxon>
        <taxon>Flavobacteriales</taxon>
        <taxon>Flavobacteriaceae</taxon>
    </lineage>
</organism>
<accession>A0ABT5S493</accession>
<sequence>MRQSTEQTQDEEPIERKLAWWLDSFEGHVNYIKDSQQLLHDCITEINDQCFNEPQKKPVPHF</sequence>
<evidence type="ECO:0000313" key="1">
    <source>
        <dbReference type="EMBL" id="MDD7912929.1"/>
    </source>
</evidence>
<dbReference type="Proteomes" id="UP001151478">
    <property type="component" value="Unassembled WGS sequence"/>
</dbReference>
<comment type="caution">
    <text evidence="1">The sequence shown here is derived from an EMBL/GenBank/DDBJ whole genome shotgun (WGS) entry which is preliminary data.</text>
</comment>
<dbReference type="EMBL" id="JAOSLC020000001">
    <property type="protein sequence ID" value="MDD7912929.1"/>
    <property type="molecule type" value="Genomic_DNA"/>
</dbReference>